<sequence length="20" mass="2386">MHVCRIDLKILSSLLWIKNC</sequence>
<proteinExistence type="predicted"/>
<evidence type="ECO:0000313" key="1">
    <source>
        <dbReference type="EMBL" id="MBW82639.1"/>
    </source>
</evidence>
<dbReference type="AlphaFoldDB" id="A0A2P2IN47"/>
<name>A0A2P2IN47_RHIMU</name>
<dbReference type="EMBL" id="GGEC01002156">
    <property type="protein sequence ID" value="MBW82639.1"/>
    <property type="molecule type" value="Transcribed_RNA"/>
</dbReference>
<organism evidence="1">
    <name type="scientific">Rhizophora mucronata</name>
    <name type="common">Asiatic mangrove</name>
    <dbReference type="NCBI Taxonomy" id="61149"/>
    <lineage>
        <taxon>Eukaryota</taxon>
        <taxon>Viridiplantae</taxon>
        <taxon>Streptophyta</taxon>
        <taxon>Embryophyta</taxon>
        <taxon>Tracheophyta</taxon>
        <taxon>Spermatophyta</taxon>
        <taxon>Magnoliopsida</taxon>
        <taxon>eudicotyledons</taxon>
        <taxon>Gunneridae</taxon>
        <taxon>Pentapetalae</taxon>
        <taxon>rosids</taxon>
        <taxon>fabids</taxon>
        <taxon>Malpighiales</taxon>
        <taxon>Rhizophoraceae</taxon>
        <taxon>Rhizophora</taxon>
    </lineage>
</organism>
<reference evidence="1" key="1">
    <citation type="submission" date="2018-02" db="EMBL/GenBank/DDBJ databases">
        <title>Rhizophora mucronata_Transcriptome.</title>
        <authorList>
            <person name="Meera S.P."/>
            <person name="Sreeshan A."/>
            <person name="Augustine A."/>
        </authorList>
    </citation>
    <scope>NUCLEOTIDE SEQUENCE</scope>
    <source>
        <tissue evidence="1">Leaf</tissue>
    </source>
</reference>
<accession>A0A2P2IN47</accession>
<protein>
    <submittedName>
        <fullName evidence="1">Uncharacterized protein</fullName>
    </submittedName>
</protein>